<dbReference type="InterPro" id="IPR035979">
    <property type="entry name" value="RBD_domain_sf"/>
</dbReference>
<reference evidence="1 2" key="1">
    <citation type="journal article" date="2017" name="Mol. Biol. Evol.">
        <title>The 4-celled Tetrabaena socialis nuclear genome reveals the essential components for genetic control of cell number at the origin of multicellularity in the volvocine lineage.</title>
        <authorList>
            <person name="Featherston J."/>
            <person name="Arakaki Y."/>
            <person name="Hanschen E.R."/>
            <person name="Ferris P.J."/>
            <person name="Michod R.E."/>
            <person name="Olson B.J.S.C."/>
            <person name="Nozaki H."/>
            <person name="Durand P.M."/>
        </authorList>
    </citation>
    <scope>NUCLEOTIDE SEQUENCE [LARGE SCALE GENOMIC DNA]</scope>
    <source>
        <strain evidence="1 2">NIES-571</strain>
    </source>
</reference>
<protein>
    <submittedName>
        <fullName evidence="1">Uncharacterized protein</fullName>
    </submittedName>
</protein>
<evidence type="ECO:0000313" key="2">
    <source>
        <dbReference type="Proteomes" id="UP000236333"/>
    </source>
</evidence>
<keyword evidence="2" id="KW-1185">Reference proteome</keyword>
<dbReference type="OrthoDB" id="1749473at2759"/>
<sequence>MFAVAHAVRHTGDGYNDPDFDPLSAAAPGLAVRDDAMLLQRLEGHAQQMQDAEGAIRNLNGYGYDNLILRVEWAQPREAK</sequence>
<dbReference type="EMBL" id="PGGS01000257">
    <property type="protein sequence ID" value="PNH06120.1"/>
    <property type="molecule type" value="Genomic_DNA"/>
</dbReference>
<dbReference type="GO" id="GO:0003676">
    <property type="term" value="F:nucleic acid binding"/>
    <property type="evidence" value="ECO:0007669"/>
    <property type="project" value="InterPro"/>
</dbReference>
<evidence type="ECO:0000313" key="1">
    <source>
        <dbReference type="EMBL" id="PNH06120.1"/>
    </source>
</evidence>
<comment type="caution">
    <text evidence="1">The sequence shown here is derived from an EMBL/GenBank/DDBJ whole genome shotgun (WGS) entry which is preliminary data.</text>
</comment>
<dbReference type="SUPFAM" id="SSF54928">
    <property type="entry name" value="RNA-binding domain, RBD"/>
    <property type="match status" value="1"/>
</dbReference>
<gene>
    <name evidence="1" type="ORF">TSOC_007531</name>
</gene>
<name>A0A2J8A0S3_9CHLO</name>
<dbReference type="AlphaFoldDB" id="A0A2J8A0S3"/>
<dbReference type="Proteomes" id="UP000236333">
    <property type="component" value="Unassembled WGS sequence"/>
</dbReference>
<proteinExistence type="predicted"/>
<organism evidence="1 2">
    <name type="scientific">Tetrabaena socialis</name>
    <dbReference type="NCBI Taxonomy" id="47790"/>
    <lineage>
        <taxon>Eukaryota</taxon>
        <taxon>Viridiplantae</taxon>
        <taxon>Chlorophyta</taxon>
        <taxon>core chlorophytes</taxon>
        <taxon>Chlorophyceae</taxon>
        <taxon>CS clade</taxon>
        <taxon>Chlamydomonadales</taxon>
        <taxon>Tetrabaenaceae</taxon>
        <taxon>Tetrabaena</taxon>
    </lineage>
</organism>
<accession>A0A2J8A0S3</accession>